<dbReference type="Pfam" id="PF04433">
    <property type="entry name" value="SWIRM"/>
    <property type="match status" value="1"/>
</dbReference>
<evidence type="ECO:0000259" key="15">
    <source>
        <dbReference type="PROSITE" id="PS51293"/>
    </source>
</evidence>
<evidence type="ECO:0000256" key="11">
    <source>
        <dbReference type="ARBA" id="ARBA00061577"/>
    </source>
</evidence>
<dbReference type="Gene3D" id="1.10.10.60">
    <property type="entry name" value="Homeodomain-like"/>
    <property type="match status" value="1"/>
</dbReference>
<name>A0A1Y1NBG0_PHOPY</name>
<evidence type="ECO:0000256" key="12">
    <source>
        <dbReference type="SAM" id="MobiDB-lite"/>
    </source>
</evidence>
<dbReference type="Pfam" id="PF01398">
    <property type="entry name" value="JAB"/>
    <property type="match status" value="1"/>
</dbReference>
<dbReference type="InParanoid" id="A0A1Y1NBG0"/>
<dbReference type="GO" id="GO:0003677">
    <property type="term" value="F:DNA binding"/>
    <property type="evidence" value="ECO:0007669"/>
    <property type="project" value="UniProtKB-KW"/>
</dbReference>
<keyword evidence="9" id="KW-0539">Nucleus</keyword>
<evidence type="ECO:0000256" key="7">
    <source>
        <dbReference type="ARBA" id="ARBA00023049"/>
    </source>
</evidence>
<keyword evidence="5" id="KW-0378">Hydrolase</keyword>
<dbReference type="SUPFAM" id="SSF46689">
    <property type="entry name" value="Homeodomain-like"/>
    <property type="match status" value="2"/>
</dbReference>
<dbReference type="CDD" id="cd00167">
    <property type="entry name" value="SANT"/>
    <property type="match status" value="1"/>
</dbReference>
<dbReference type="PROSITE" id="PS51293">
    <property type="entry name" value="SANT"/>
    <property type="match status" value="1"/>
</dbReference>
<dbReference type="InterPro" id="IPR001005">
    <property type="entry name" value="SANT/Myb"/>
</dbReference>
<dbReference type="PROSITE" id="PS50249">
    <property type="entry name" value="MPN"/>
    <property type="match status" value="1"/>
</dbReference>
<proteinExistence type="inferred from homology"/>
<evidence type="ECO:0000256" key="9">
    <source>
        <dbReference type="ARBA" id="ARBA00023242"/>
    </source>
</evidence>
<keyword evidence="7" id="KW-0482">Metalloprotease</keyword>
<dbReference type="InterPro" id="IPR037518">
    <property type="entry name" value="MPN"/>
</dbReference>
<keyword evidence="4" id="KW-0479">Metal-binding</keyword>
<reference evidence="17 18" key="2">
    <citation type="journal article" date="2018" name="Elife">
        <title>Firefly genomes illuminate parallel origins of bioluminescence in beetles.</title>
        <authorList>
            <person name="Fallon T.R."/>
            <person name="Lower S.E."/>
            <person name="Chang C.H."/>
            <person name="Bessho-Uehara M."/>
            <person name="Martin G.J."/>
            <person name="Bewick A.J."/>
            <person name="Behringer M."/>
            <person name="Debat H.J."/>
            <person name="Wong I."/>
            <person name="Day J.C."/>
            <person name="Suvorov A."/>
            <person name="Silva C.J."/>
            <person name="Stanger-Hall K.F."/>
            <person name="Hall D.W."/>
            <person name="Schmitz R.J."/>
            <person name="Nelson D.R."/>
            <person name="Lewis S.M."/>
            <person name="Shigenobu S."/>
            <person name="Bybee S.M."/>
            <person name="Larracuente A.M."/>
            <person name="Oba Y."/>
            <person name="Weng J.K."/>
        </authorList>
    </citation>
    <scope>NUCLEOTIDE SEQUENCE [LARGE SCALE GENOMIC DNA]</scope>
    <source>
        <strain evidence="17">1611_PpyrPB1</strain>
        <tissue evidence="17">Whole body</tissue>
    </source>
</reference>
<dbReference type="InterPro" id="IPR000555">
    <property type="entry name" value="JAMM/MPN+_dom"/>
</dbReference>
<keyword evidence="3" id="KW-0645">Protease</keyword>
<reference evidence="17" key="3">
    <citation type="submission" date="2019-08" db="EMBL/GenBank/DDBJ databases">
        <authorList>
            <consortium name="Photinus pyralis genome working group"/>
            <person name="Fallon T.R."/>
            <person name="Sander Lower S.E."/>
            <person name="Weng J.-K."/>
        </authorList>
    </citation>
    <scope>NUCLEOTIDE SEQUENCE</scope>
    <source>
        <strain evidence="17">1611_PpyrPB1</strain>
        <tissue evidence="17">Whole body</tissue>
    </source>
</reference>
<dbReference type="AlphaFoldDB" id="A0A1Y1NBG0"/>
<dbReference type="GO" id="GO:0046872">
    <property type="term" value="F:metal ion binding"/>
    <property type="evidence" value="ECO:0007669"/>
    <property type="project" value="UniProtKB-KW"/>
</dbReference>
<gene>
    <name evidence="17" type="ORF">PPYR_11148</name>
</gene>
<keyword evidence="8" id="KW-0238">DNA-binding</keyword>
<dbReference type="Proteomes" id="UP000327044">
    <property type="component" value="Unassembled WGS sequence"/>
</dbReference>
<evidence type="ECO:0000256" key="10">
    <source>
        <dbReference type="ARBA" id="ARBA00032256"/>
    </source>
</evidence>
<evidence type="ECO:0000256" key="2">
    <source>
        <dbReference type="ARBA" id="ARBA00007194"/>
    </source>
</evidence>
<organism evidence="16">
    <name type="scientific">Photinus pyralis</name>
    <name type="common">Common eastern firefly</name>
    <name type="synonym">Lampyris pyralis</name>
    <dbReference type="NCBI Taxonomy" id="7054"/>
    <lineage>
        <taxon>Eukaryota</taxon>
        <taxon>Metazoa</taxon>
        <taxon>Ecdysozoa</taxon>
        <taxon>Arthropoda</taxon>
        <taxon>Hexapoda</taxon>
        <taxon>Insecta</taxon>
        <taxon>Pterygota</taxon>
        <taxon>Neoptera</taxon>
        <taxon>Endopterygota</taxon>
        <taxon>Coleoptera</taxon>
        <taxon>Polyphaga</taxon>
        <taxon>Elateriformia</taxon>
        <taxon>Elateroidea</taxon>
        <taxon>Lampyridae</taxon>
        <taxon>Lampyrinae</taxon>
        <taxon>Photinus</taxon>
    </lineage>
</organism>
<evidence type="ECO:0000256" key="3">
    <source>
        <dbReference type="ARBA" id="ARBA00022670"/>
    </source>
</evidence>
<dbReference type="FunFam" id="3.40.140.10:FF:000053">
    <property type="entry name" value="MPN domain-containing protein CG4751"/>
    <property type="match status" value="1"/>
</dbReference>
<feature type="domain" description="SANT" evidence="15">
    <location>
        <begin position="92"/>
        <end position="143"/>
    </location>
</feature>
<reference evidence="16" key="1">
    <citation type="journal article" date="2016" name="Sci. Rep.">
        <title>Molecular characterization of firefly nuptial gifts: a multi-omics approach sheds light on postcopulatory sexual selection.</title>
        <authorList>
            <person name="Al-Wathiqui N."/>
            <person name="Fallon T.R."/>
            <person name="South A."/>
            <person name="Weng J.K."/>
            <person name="Lewis S.M."/>
        </authorList>
    </citation>
    <scope>NUCLEOTIDE SEQUENCE</scope>
</reference>
<dbReference type="OrthoDB" id="7464992at2759"/>
<evidence type="ECO:0000259" key="13">
    <source>
        <dbReference type="PROSITE" id="PS50249"/>
    </source>
</evidence>
<dbReference type="Gene3D" id="1.10.10.10">
    <property type="entry name" value="Winged helix-like DNA-binding domain superfamily/Winged helix DNA-binding domain"/>
    <property type="match status" value="1"/>
</dbReference>
<feature type="domain" description="SWIRM" evidence="14">
    <location>
        <begin position="378"/>
        <end position="476"/>
    </location>
</feature>
<comment type="similarity">
    <text evidence="11">Belongs to the peptidase M67 family.</text>
</comment>
<comment type="similarity">
    <text evidence="2">Belongs to the peptidase M67A family. MYSM1 subfamily.</text>
</comment>
<keyword evidence="6" id="KW-0862">Zinc</keyword>
<evidence type="ECO:0000259" key="14">
    <source>
        <dbReference type="PROSITE" id="PS50934"/>
    </source>
</evidence>
<accession>A0A1Y1NBG0</accession>
<dbReference type="InterPro" id="IPR036388">
    <property type="entry name" value="WH-like_DNA-bd_sf"/>
</dbReference>
<dbReference type="GO" id="GO:0006508">
    <property type="term" value="P:proteolysis"/>
    <property type="evidence" value="ECO:0007669"/>
    <property type="project" value="UniProtKB-KW"/>
</dbReference>
<dbReference type="PROSITE" id="PS50934">
    <property type="entry name" value="SWIRM"/>
    <property type="match status" value="1"/>
</dbReference>
<dbReference type="InterPro" id="IPR050242">
    <property type="entry name" value="JAMM_MPN+_peptidase_M67A"/>
</dbReference>
<dbReference type="SMART" id="SM00232">
    <property type="entry name" value="JAB_MPN"/>
    <property type="match status" value="1"/>
</dbReference>
<feature type="domain" description="MPN" evidence="13">
    <location>
        <begin position="575"/>
        <end position="710"/>
    </location>
</feature>
<evidence type="ECO:0000256" key="5">
    <source>
        <dbReference type="ARBA" id="ARBA00022801"/>
    </source>
</evidence>
<evidence type="ECO:0000256" key="8">
    <source>
        <dbReference type="ARBA" id="ARBA00023125"/>
    </source>
</evidence>
<dbReference type="PANTHER" id="PTHR10410">
    <property type="entry name" value="EUKARYOTIC TRANSLATION INITIATION FACTOR 3 -RELATED"/>
    <property type="match status" value="1"/>
</dbReference>
<dbReference type="InterPro" id="IPR007526">
    <property type="entry name" value="SWIRM"/>
</dbReference>
<evidence type="ECO:0000313" key="18">
    <source>
        <dbReference type="Proteomes" id="UP000327044"/>
    </source>
</evidence>
<evidence type="ECO:0000313" key="16">
    <source>
        <dbReference type="EMBL" id="JAV95282.1"/>
    </source>
</evidence>
<dbReference type="EMBL" id="VVIM01000008">
    <property type="protein sequence ID" value="KAB0794309.1"/>
    <property type="molecule type" value="Genomic_DNA"/>
</dbReference>
<comment type="subcellular location">
    <subcellularLocation>
        <location evidence="1">Nucleus</location>
    </subcellularLocation>
</comment>
<sequence length="808" mass="90559">MADDDEIDILGDFSLDNFLSKNDSEIYNNTDLVSHTSEILNCNCSSEWFLEQNSSTNSCCYNSAHSDLDVDLGQEPIQNVDKHQILTENTITDASGWTKREKNLLERGIEIFGKSGTRLAQFIGTKTASEVKHYLKYFHTEIVVQGLDGQPIIEETVVTSDNLNLCDDGAVLDDFEIPASIEEVIAAVSTAKPTIAVGKRTSKKSQNLEAKPKVNYGHGKRGNMHRQIQPAKRSKKDGVKFKFCAKLKASDVQKVKKKNMMLSAPVDNSYIQNTLPFDDIHSINGEEVVKISKESTDEDIDLDVENDDNHYQNISSKNVDVAIANKIGETDKGPPVQKEHIATSTSTVAQGASMESTSSVQHSDLNVGKEIYDLLTSMDCPTCEVILGKDEVTDLEKYVHDEYFNGRTVKTPKRYLKIRNHILNAWTVGKPAYVTKTSVRQGLKNCGDVNCIGRIHYFLEQIGAINFGCADTIYIRPLRDWLMVSAPFQREKPQKSNTIALPKAPVTNRQRIRKKLLHDGQGGYTLTHNENGDVINTTIVSEEPVVKQRTYVKTPTIRLIYCKAFSEESPQQFQINLHLQALLLMDLHAHTSTAEVMGLIGGYWNPDSKIMTILRYVPCRNIASSATHCDMCPISQAKAADMIHDEGFNILGWFHSHPTFAPEPSQQDLDTQLTVQQWIGHNKPCVGVILSPFSAHGALIASPYRCLIVAKKHNFEDQFVPYKFKVELISSNLDSKYLLGQAWNIMYKASNVPEKSRVDFKRAYFLDQSITFCDKFISSVKMHLAKCSDVNKTECDKITQGFANICYS</sequence>
<evidence type="ECO:0000256" key="1">
    <source>
        <dbReference type="ARBA" id="ARBA00004123"/>
    </source>
</evidence>
<protein>
    <recommendedName>
        <fullName evidence="10">Myb-like, SWIRM and MPN domain-containing protein 1</fullName>
    </recommendedName>
</protein>
<evidence type="ECO:0000313" key="17">
    <source>
        <dbReference type="EMBL" id="KAB0794309.1"/>
    </source>
</evidence>
<keyword evidence="18" id="KW-1185">Reference proteome</keyword>
<dbReference type="InterPro" id="IPR009057">
    <property type="entry name" value="Homeodomain-like_sf"/>
</dbReference>
<evidence type="ECO:0000256" key="6">
    <source>
        <dbReference type="ARBA" id="ARBA00022833"/>
    </source>
</evidence>
<dbReference type="EMBL" id="GEZM01007239">
    <property type="protein sequence ID" value="JAV95282.1"/>
    <property type="molecule type" value="Transcribed_RNA"/>
</dbReference>
<dbReference type="GO" id="GO:0005634">
    <property type="term" value="C:nucleus"/>
    <property type="evidence" value="ECO:0007669"/>
    <property type="project" value="UniProtKB-SubCell"/>
</dbReference>
<dbReference type="GO" id="GO:0008237">
    <property type="term" value="F:metallopeptidase activity"/>
    <property type="evidence" value="ECO:0007669"/>
    <property type="project" value="UniProtKB-KW"/>
</dbReference>
<dbReference type="SUPFAM" id="SSF102712">
    <property type="entry name" value="JAB1/MPN domain"/>
    <property type="match status" value="1"/>
</dbReference>
<feature type="region of interest" description="Disordered" evidence="12">
    <location>
        <begin position="213"/>
        <end position="232"/>
    </location>
</feature>
<dbReference type="InterPro" id="IPR017884">
    <property type="entry name" value="SANT_dom"/>
</dbReference>
<evidence type="ECO:0000256" key="4">
    <source>
        <dbReference type="ARBA" id="ARBA00022723"/>
    </source>
</evidence>
<dbReference type="Gene3D" id="3.40.140.10">
    <property type="entry name" value="Cytidine Deaminase, domain 2"/>
    <property type="match status" value="1"/>
</dbReference>